<sequence>MNRTCQTCQRCNHYTAQHSRHTPHSTFQVTVTMKFSNIFCKKYEVNRLLVYSKRYNIEFLKSLDPIIFLFYLTGLEIVLPSSDLRRKNRLYIQLRRCVRCVCFGILVFPFFFQFFWFLALPEKKVEGALLFAFALQSTAWFSIRKHRRKLVRVLKQIGQISQMLQYNADFKRKKWMISLYCIFSYSLIIGYLSAYFYSVNRILDFEYLKQSILVTEFKISSTYMPMFRDIAICCYTLGNSIPVISITALYIYLAAHVKSLFDRITKRLRHLKDDSNFHQVLQAYRGLVNALNCMDDIFSYSVFILVLNSMVGLFRSTYSLVFLTKTCFKRNFYYCFSVLYYFIILTSVIVYASETIQAGRRCREQVISLPGMFPHRYLELKILIRKNFKRGIVLTLWKTYVIDRSLLFSAFGTLVTYGILIATLGNIQNQELFQ</sequence>
<dbReference type="PANTHER" id="PTHR21421:SF29">
    <property type="entry name" value="GUSTATORY RECEPTOR 5A FOR TREHALOSE-RELATED"/>
    <property type="match status" value="1"/>
</dbReference>
<dbReference type="PANTHER" id="PTHR21421">
    <property type="entry name" value="GUSTATORY RECEPTOR"/>
    <property type="match status" value="1"/>
</dbReference>
<evidence type="ECO:0000256" key="4">
    <source>
        <dbReference type="ARBA" id="ARBA00023136"/>
    </source>
</evidence>
<dbReference type="GO" id="GO:0007606">
    <property type="term" value="P:sensory perception of chemical stimulus"/>
    <property type="evidence" value="ECO:0007669"/>
    <property type="project" value="TreeGrafter"/>
</dbReference>
<feature type="transmembrane region" description="Helical" evidence="6">
    <location>
        <begin position="125"/>
        <end position="143"/>
    </location>
</feature>
<proteinExistence type="predicted"/>
<gene>
    <name evidence="7" type="primary">AVEN_56161_1</name>
    <name evidence="7" type="ORF">CDAR_23111</name>
</gene>
<evidence type="ECO:0000256" key="1">
    <source>
        <dbReference type="ARBA" id="ARBA00004141"/>
    </source>
</evidence>
<dbReference type="GO" id="GO:0051606">
    <property type="term" value="P:detection of stimulus"/>
    <property type="evidence" value="ECO:0007669"/>
    <property type="project" value="UniProtKB-ARBA"/>
</dbReference>
<feature type="transmembrane region" description="Helical" evidence="6">
    <location>
        <begin position="177"/>
        <end position="197"/>
    </location>
</feature>
<evidence type="ECO:0000256" key="5">
    <source>
        <dbReference type="ARBA" id="ARBA00023170"/>
    </source>
</evidence>
<dbReference type="GO" id="GO:0038023">
    <property type="term" value="F:signaling receptor activity"/>
    <property type="evidence" value="ECO:0007669"/>
    <property type="project" value="UniProtKB-ARBA"/>
</dbReference>
<evidence type="ECO:0000256" key="2">
    <source>
        <dbReference type="ARBA" id="ARBA00022692"/>
    </source>
</evidence>
<dbReference type="EMBL" id="BPLQ01013954">
    <property type="protein sequence ID" value="GIY76135.1"/>
    <property type="molecule type" value="Genomic_DNA"/>
</dbReference>
<dbReference type="Proteomes" id="UP001054837">
    <property type="component" value="Unassembled WGS sequence"/>
</dbReference>
<evidence type="ECO:0000256" key="6">
    <source>
        <dbReference type="SAM" id="Phobius"/>
    </source>
</evidence>
<feature type="transmembrane region" description="Helical" evidence="6">
    <location>
        <begin position="332"/>
        <end position="352"/>
    </location>
</feature>
<dbReference type="GO" id="GO:0016020">
    <property type="term" value="C:membrane"/>
    <property type="evidence" value="ECO:0007669"/>
    <property type="project" value="UniProtKB-SubCell"/>
</dbReference>
<feature type="transmembrane region" description="Helical" evidence="6">
    <location>
        <begin position="100"/>
        <end position="119"/>
    </location>
</feature>
<accession>A0AAV4W069</accession>
<keyword evidence="5" id="KW-0675">Receptor</keyword>
<keyword evidence="8" id="KW-1185">Reference proteome</keyword>
<dbReference type="AlphaFoldDB" id="A0AAV4W069"/>
<keyword evidence="2 6" id="KW-0812">Transmembrane</keyword>
<feature type="transmembrane region" description="Helical" evidence="6">
    <location>
        <begin position="406"/>
        <end position="427"/>
    </location>
</feature>
<evidence type="ECO:0000313" key="7">
    <source>
        <dbReference type="EMBL" id="GIY76135.1"/>
    </source>
</evidence>
<keyword evidence="3 6" id="KW-1133">Transmembrane helix</keyword>
<protein>
    <recommendedName>
        <fullName evidence="9">Gustatory receptor</fullName>
    </recommendedName>
</protein>
<evidence type="ECO:0008006" key="9">
    <source>
        <dbReference type="Google" id="ProtNLM"/>
    </source>
</evidence>
<name>A0AAV4W069_9ARAC</name>
<keyword evidence="4 6" id="KW-0472">Membrane</keyword>
<evidence type="ECO:0000256" key="3">
    <source>
        <dbReference type="ARBA" id="ARBA00022989"/>
    </source>
</evidence>
<reference evidence="7 8" key="1">
    <citation type="submission" date="2021-06" db="EMBL/GenBank/DDBJ databases">
        <title>Caerostris darwini draft genome.</title>
        <authorList>
            <person name="Kono N."/>
            <person name="Arakawa K."/>
        </authorList>
    </citation>
    <scope>NUCLEOTIDE SEQUENCE [LARGE SCALE GENOMIC DNA]</scope>
</reference>
<comment type="caution">
    <text evidence="7">The sequence shown here is derived from an EMBL/GenBank/DDBJ whole genome shotgun (WGS) entry which is preliminary data.</text>
</comment>
<organism evidence="7 8">
    <name type="scientific">Caerostris darwini</name>
    <dbReference type="NCBI Taxonomy" id="1538125"/>
    <lineage>
        <taxon>Eukaryota</taxon>
        <taxon>Metazoa</taxon>
        <taxon>Ecdysozoa</taxon>
        <taxon>Arthropoda</taxon>
        <taxon>Chelicerata</taxon>
        <taxon>Arachnida</taxon>
        <taxon>Araneae</taxon>
        <taxon>Araneomorphae</taxon>
        <taxon>Entelegynae</taxon>
        <taxon>Araneoidea</taxon>
        <taxon>Araneidae</taxon>
        <taxon>Caerostris</taxon>
    </lineage>
</organism>
<evidence type="ECO:0000313" key="8">
    <source>
        <dbReference type="Proteomes" id="UP001054837"/>
    </source>
</evidence>
<comment type="subcellular location">
    <subcellularLocation>
        <location evidence="1">Membrane</location>
        <topology evidence="1">Multi-pass membrane protein</topology>
    </subcellularLocation>
</comment>
<feature type="transmembrane region" description="Helical" evidence="6">
    <location>
        <begin position="297"/>
        <end position="320"/>
    </location>
</feature>